<gene>
    <name evidence="8" type="ORF">ALECFALPRED_001793</name>
</gene>
<keyword evidence="3 7" id="KW-0812">Transmembrane</keyword>
<evidence type="ECO:0000256" key="2">
    <source>
        <dbReference type="ARBA" id="ARBA00009824"/>
    </source>
</evidence>
<comment type="similarity">
    <text evidence="2">Belongs to the TMCO4 family.</text>
</comment>
<feature type="compositionally biased region" description="Low complexity" evidence="6">
    <location>
        <begin position="1460"/>
        <end position="1471"/>
    </location>
</feature>
<evidence type="ECO:0008006" key="10">
    <source>
        <dbReference type="Google" id="ProtNLM"/>
    </source>
</evidence>
<feature type="compositionally biased region" description="Low complexity" evidence="6">
    <location>
        <begin position="1238"/>
        <end position="1249"/>
    </location>
</feature>
<feature type="compositionally biased region" description="Basic and acidic residues" evidence="6">
    <location>
        <begin position="368"/>
        <end position="383"/>
    </location>
</feature>
<dbReference type="InterPro" id="IPR007941">
    <property type="entry name" value="DUF726"/>
</dbReference>
<feature type="compositionally biased region" description="Polar residues" evidence="6">
    <location>
        <begin position="108"/>
        <end position="117"/>
    </location>
</feature>
<feature type="region of interest" description="Disordered" evidence="6">
    <location>
        <begin position="962"/>
        <end position="981"/>
    </location>
</feature>
<feature type="region of interest" description="Disordered" evidence="6">
    <location>
        <begin position="343"/>
        <end position="383"/>
    </location>
</feature>
<keyword evidence="9" id="KW-1185">Reference proteome</keyword>
<feature type="region of interest" description="Disordered" evidence="6">
    <location>
        <begin position="1"/>
        <end position="308"/>
    </location>
</feature>
<feature type="region of interest" description="Disordered" evidence="6">
    <location>
        <begin position="1460"/>
        <end position="1654"/>
    </location>
</feature>
<proteinExistence type="inferred from homology"/>
<feature type="transmembrane region" description="Helical" evidence="7">
    <location>
        <begin position="600"/>
        <end position="621"/>
    </location>
</feature>
<dbReference type="GO" id="GO:0016020">
    <property type="term" value="C:membrane"/>
    <property type="evidence" value="ECO:0007669"/>
    <property type="project" value="UniProtKB-SubCell"/>
</dbReference>
<feature type="compositionally biased region" description="Acidic residues" evidence="6">
    <location>
        <begin position="1553"/>
        <end position="1570"/>
    </location>
</feature>
<dbReference type="PANTHER" id="PTHR17920">
    <property type="entry name" value="TRANSMEMBRANE AND COILED-COIL DOMAIN-CONTAINING PROTEIN 4 TMCO4"/>
    <property type="match status" value="1"/>
</dbReference>
<feature type="compositionally biased region" description="Low complexity" evidence="6">
    <location>
        <begin position="267"/>
        <end position="281"/>
    </location>
</feature>
<feature type="compositionally biased region" description="Basic and acidic residues" evidence="6">
    <location>
        <begin position="291"/>
        <end position="308"/>
    </location>
</feature>
<evidence type="ECO:0000313" key="9">
    <source>
        <dbReference type="Proteomes" id="UP000664203"/>
    </source>
</evidence>
<feature type="region of interest" description="Disordered" evidence="6">
    <location>
        <begin position="1123"/>
        <end position="1415"/>
    </location>
</feature>
<feature type="compositionally biased region" description="Gly residues" evidence="6">
    <location>
        <begin position="1615"/>
        <end position="1626"/>
    </location>
</feature>
<evidence type="ECO:0000256" key="7">
    <source>
        <dbReference type="SAM" id="Phobius"/>
    </source>
</evidence>
<dbReference type="OrthoDB" id="277931at2759"/>
<dbReference type="EMBL" id="CAJPDR010000146">
    <property type="protein sequence ID" value="CAF9921426.1"/>
    <property type="molecule type" value="Genomic_DNA"/>
</dbReference>
<feature type="compositionally biased region" description="Low complexity" evidence="6">
    <location>
        <begin position="208"/>
        <end position="219"/>
    </location>
</feature>
<protein>
    <recommendedName>
        <fullName evidence="10">DUF726-domain-containing protein</fullName>
    </recommendedName>
</protein>
<evidence type="ECO:0000256" key="3">
    <source>
        <dbReference type="ARBA" id="ARBA00022692"/>
    </source>
</evidence>
<reference evidence="8" key="1">
    <citation type="submission" date="2021-03" db="EMBL/GenBank/DDBJ databases">
        <authorList>
            <person name="Tagirdzhanova G."/>
        </authorList>
    </citation>
    <scope>NUCLEOTIDE SEQUENCE</scope>
</reference>
<feature type="compositionally biased region" description="Basic and acidic residues" evidence="6">
    <location>
        <begin position="1307"/>
        <end position="1367"/>
    </location>
</feature>
<dbReference type="Gene3D" id="1.20.120.20">
    <property type="entry name" value="Apolipoprotein"/>
    <property type="match status" value="1"/>
</dbReference>
<evidence type="ECO:0000256" key="5">
    <source>
        <dbReference type="ARBA" id="ARBA00023136"/>
    </source>
</evidence>
<feature type="compositionally biased region" description="Low complexity" evidence="6">
    <location>
        <begin position="1627"/>
        <end position="1645"/>
    </location>
</feature>
<organism evidence="8 9">
    <name type="scientific">Alectoria fallacina</name>
    <dbReference type="NCBI Taxonomy" id="1903189"/>
    <lineage>
        <taxon>Eukaryota</taxon>
        <taxon>Fungi</taxon>
        <taxon>Dikarya</taxon>
        <taxon>Ascomycota</taxon>
        <taxon>Pezizomycotina</taxon>
        <taxon>Lecanoromycetes</taxon>
        <taxon>OSLEUM clade</taxon>
        <taxon>Lecanoromycetidae</taxon>
        <taxon>Lecanorales</taxon>
        <taxon>Lecanorineae</taxon>
        <taxon>Parmeliaceae</taxon>
        <taxon>Alectoria</taxon>
    </lineage>
</organism>
<feature type="compositionally biased region" description="Low complexity" evidence="6">
    <location>
        <begin position="14"/>
        <end position="49"/>
    </location>
</feature>
<feature type="compositionally biased region" description="Polar residues" evidence="6">
    <location>
        <begin position="61"/>
        <end position="73"/>
    </location>
</feature>
<feature type="compositionally biased region" description="Acidic residues" evidence="6">
    <location>
        <begin position="1513"/>
        <end position="1528"/>
    </location>
</feature>
<keyword evidence="4 7" id="KW-1133">Transmembrane helix</keyword>
<feature type="compositionally biased region" description="Low complexity" evidence="6">
    <location>
        <begin position="78"/>
        <end position="89"/>
    </location>
</feature>
<feature type="compositionally biased region" description="Basic and acidic residues" evidence="6">
    <location>
        <begin position="1191"/>
        <end position="1203"/>
    </location>
</feature>
<sequence>MPEQKKKIPKLPPKKSNTSSTSNKETTAPKKPSTPAAKASPTPTKSTAPPKKDAPKLPPKQSNAASTPSQKPNPAQAPPKTSTPAAKPSDAPPERKPSLAPTKASKPATKSTESPEPSTVRRPSAAPRKASTPAVKSNDAAPERKPSLAPRKASTPAVDPSESPAPSPARRPSAAPRKESTPAAKPTDAAQKPRPPKLPPSKTDDQNSAPSTARRPSAAPRKESTSVNKPTDTDQRPNPPKLDPKKPSDESPASSQSRRPSLASRNSSKSAAKSAATSTKGKGAKEEDEETPAHKVAEEEKDLKSFLSESERADLTLLIASIAETMRKTIESNFDAAATLKDLGQEGQSEEDRLANIDYDPGTVDVSQYDKESKAREEREKELATPKVKQLKKNALLWFDEWREVVIQRVGEAVNSKETTLKQKEKASTQGAKTTTTPITEGRPVQKIDTGAKQGEYKPPKIEQLFPRIQTPLTKLPMQKRTLVLHSILLILLSLEHYNAASRVLLLYLTSSMKLGLNYLRDDEEKTAKGLLKAAKQIQADQELLKKTSEESENSRKWKIRLAQIAGAAVVGLSGGMAAPMMAAGVGSVMTGLGLGATAAAGYLGTVAGSTYLVGSLFGAYGGRMTGEMMQNISAEVQDFAFLPVHGERKEHNENIEAATDTRRLRVIIAISGWLLEKEEVVTPWRVLKPTAEVFALRFELEALMSLGQSIDTMVSSAAYGYAQSAMIQRTVFAEMMSAMWPMAIVKVARVVDNPFSLAKTRADKAGKVLADLLINRAQGERPVTLVGYSLGARVIWSCLTSLAERKAFGLVESAVLIGSPIPSDVGTWRVMRTAVSGRLVNVYSENDYILAFLYRTSSIQYGVAGLMPVSGLLGVENVDVSETVNGHLKYRYVVGSILQKIGFEDLDKDEVAKEAEAFGKIVEEEKKQTYVKQAGEVYEKASGKGLGKELYNKYGKRIGLDGKESSGGKEPSDKVKNMSDADADKQVTAMEKEVEAKTQKGLMQWAVEQLYISRPSVPSTGDIKDAAANPQGAVADTTKTANKTVDAATKSLLQRAKEATYLSRSGGVEGLVAADDKLAQAQSTATSAAPTSYLATAAGYIPTSYIPGFGAAGKGTEAAGDVGKQARKLQQDVGKAVKPPLKKTDSARKSLGKLAGPALKRTESAQKKLAGATKDSSQAAMDAKQTAQDAAKDPKKLAEKGQKQAGEVTESTEKAAGGVTSYIPSFGLGGSSKKSKPAAPKRAPSGPAKAKEATEKVLSEARESIGGAAGKTQDKATDAEKTSAGYGSYLPTFGYGSSKPSQPKVAPKDAEKEVEKATEDVKETPNDTTEQVEKTADDAKEGAKDTREKIQQAADDAKETPEEATEKTQQAVDNVQKAAAERNSTANDLKSKAEESATDPASAPSNVPDALGGTAEFVTDAASKAGSTVGDTAAGAQNYVPNSQGLGGDAGGKIGDMASGAASGVTSGASFLGKGVGGAASLIGSDAAKGKEEKPDVSDEEPGIDKGKGKEEDESEPDDDTREEEEFSTPGGDKQDEDSKPKDKSPKKEGADDPFVDETEEDAGSEDTESTIKVSQSHDSDSASSNSDGGEEEAGGDETGKGYASTAANSVGDAGKGAMGAGAAAGGAAASAGAAAVSGVSEGVGQLGKSKWW</sequence>
<comment type="subcellular location">
    <subcellularLocation>
        <location evidence="1">Membrane</location>
        <topology evidence="1">Multi-pass membrane protein</topology>
    </subcellularLocation>
</comment>
<feature type="compositionally biased region" description="Basic and acidic residues" evidence="6">
    <location>
        <begin position="1489"/>
        <end position="1512"/>
    </location>
</feature>
<accession>A0A8H3FI97</accession>
<feature type="compositionally biased region" description="Basic and acidic residues" evidence="6">
    <location>
        <begin position="1534"/>
        <end position="1552"/>
    </location>
</feature>
<feature type="compositionally biased region" description="Basic and acidic residues" evidence="6">
    <location>
        <begin position="1250"/>
        <end position="1264"/>
    </location>
</feature>
<evidence type="ECO:0000256" key="4">
    <source>
        <dbReference type="ARBA" id="ARBA00022989"/>
    </source>
</evidence>
<evidence type="ECO:0000256" key="1">
    <source>
        <dbReference type="ARBA" id="ARBA00004141"/>
    </source>
</evidence>
<dbReference type="Proteomes" id="UP000664203">
    <property type="component" value="Unassembled WGS sequence"/>
</dbReference>
<dbReference type="SUPFAM" id="SSF53474">
    <property type="entry name" value="alpha/beta-Hydrolases"/>
    <property type="match status" value="1"/>
</dbReference>
<evidence type="ECO:0000256" key="6">
    <source>
        <dbReference type="SAM" id="MobiDB-lite"/>
    </source>
</evidence>
<evidence type="ECO:0000313" key="8">
    <source>
        <dbReference type="EMBL" id="CAF9921426.1"/>
    </source>
</evidence>
<dbReference type="Pfam" id="PF05277">
    <property type="entry name" value="DUF726"/>
    <property type="match status" value="1"/>
</dbReference>
<feature type="compositionally biased region" description="Low complexity" evidence="6">
    <location>
        <begin position="1179"/>
        <end position="1190"/>
    </location>
</feature>
<feature type="compositionally biased region" description="Polar residues" evidence="6">
    <location>
        <begin position="251"/>
        <end position="266"/>
    </location>
</feature>
<feature type="transmembrane region" description="Helical" evidence="7">
    <location>
        <begin position="565"/>
        <end position="588"/>
    </location>
</feature>
<dbReference type="InterPro" id="IPR029058">
    <property type="entry name" value="AB_hydrolase_fold"/>
</dbReference>
<keyword evidence="5 7" id="KW-0472">Membrane</keyword>
<dbReference type="PANTHER" id="PTHR17920:SF22">
    <property type="entry name" value="DUF726 DOMAIN PROTEIN (AFU_ORTHOLOGUE AFUA_2G12860)"/>
    <property type="match status" value="1"/>
</dbReference>
<name>A0A8H3FI97_9LECA</name>
<feature type="compositionally biased region" description="Basic and acidic residues" evidence="6">
    <location>
        <begin position="1273"/>
        <end position="1282"/>
    </location>
</feature>
<comment type="caution">
    <text evidence="8">The sequence shown here is derived from an EMBL/GenBank/DDBJ whole genome shotgun (WGS) entry which is preliminary data.</text>
</comment>